<dbReference type="AlphaFoldDB" id="A0A1T5F238"/>
<evidence type="ECO:0000313" key="1">
    <source>
        <dbReference type="EMBL" id="SKB90201.1"/>
    </source>
</evidence>
<name>A0A1T5F238_9SPHN</name>
<proteinExistence type="predicted"/>
<reference evidence="2" key="1">
    <citation type="submission" date="2017-02" db="EMBL/GenBank/DDBJ databases">
        <authorList>
            <person name="Varghese N."/>
            <person name="Submissions S."/>
        </authorList>
    </citation>
    <scope>NUCLEOTIDE SEQUENCE [LARGE SCALE GENOMIC DNA]</scope>
    <source>
        <strain evidence="2">UM2</strain>
    </source>
</reference>
<dbReference type="STRING" id="439228.SAMN06295920_10848"/>
<organism evidence="1 2">
    <name type="scientific">Rhizorhabdus histidinilytica</name>
    <dbReference type="NCBI Taxonomy" id="439228"/>
    <lineage>
        <taxon>Bacteria</taxon>
        <taxon>Pseudomonadati</taxon>
        <taxon>Pseudomonadota</taxon>
        <taxon>Alphaproteobacteria</taxon>
        <taxon>Sphingomonadales</taxon>
        <taxon>Sphingomonadaceae</taxon>
        <taxon>Rhizorhabdus</taxon>
    </lineage>
</organism>
<keyword evidence="2" id="KW-1185">Reference proteome</keyword>
<dbReference type="EMBL" id="FUYM01000008">
    <property type="protein sequence ID" value="SKB90201.1"/>
    <property type="molecule type" value="Genomic_DNA"/>
</dbReference>
<dbReference type="RefSeq" id="WP_079649422.1">
    <property type="nucleotide sequence ID" value="NZ_FUYM01000008.1"/>
</dbReference>
<dbReference type="Proteomes" id="UP000189818">
    <property type="component" value="Unassembled WGS sequence"/>
</dbReference>
<accession>A0A1T5F238</accession>
<protein>
    <submittedName>
        <fullName evidence="1">Uncharacterized protein</fullName>
    </submittedName>
</protein>
<gene>
    <name evidence="1" type="ORF">SAMN06295920_10848</name>
</gene>
<sequence>MAIGEGPRLFADDESIRHVGRGLLDRSLPKAAWTHEAHLAACLWIVVERSDIDPARDMRAIISAYNVAVGGVNDDRQGYHDTITHCFIAGVRGWLARTGAGTLVDRVNGLLEAPEGQRDWPLRFYSRDRLFSVAARRALVAPDLASFPGGDTEN</sequence>
<evidence type="ECO:0000313" key="2">
    <source>
        <dbReference type="Proteomes" id="UP000189818"/>
    </source>
</evidence>